<organism evidence="7">
    <name type="scientific">Leifsonia sp. NPDC080035</name>
    <dbReference type="NCBI Taxonomy" id="3143936"/>
    <lineage>
        <taxon>Bacteria</taxon>
        <taxon>Bacillati</taxon>
        <taxon>Actinomycetota</taxon>
        <taxon>Actinomycetes</taxon>
        <taxon>Micrococcales</taxon>
        <taxon>Microbacteriaceae</taxon>
        <taxon>Leifsonia</taxon>
    </lineage>
</organism>
<dbReference type="InterPro" id="IPR036890">
    <property type="entry name" value="HATPase_C_sf"/>
</dbReference>
<keyword evidence="3" id="KW-0902">Two-component regulatory system</keyword>
<feature type="transmembrane region" description="Helical" evidence="5">
    <location>
        <begin position="170"/>
        <end position="192"/>
    </location>
</feature>
<keyword evidence="1" id="KW-0808">Transferase</keyword>
<dbReference type="InterPro" id="IPR050482">
    <property type="entry name" value="Sensor_HK_TwoCompSys"/>
</dbReference>
<dbReference type="GO" id="GO:0000160">
    <property type="term" value="P:phosphorelay signal transduction system"/>
    <property type="evidence" value="ECO:0007669"/>
    <property type="project" value="UniProtKB-KW"/>
</dbReference>
<dbReference type="InterPro" id="IPR003594">
    <property type="entry name" value="HATPase_dom"/>
</dbReference>
<evidence type="ECO:0000256" key="1">
    <source>
        <dbReference type="ARBA" id="ARBA00022679"/>
    </source>
</evidence>
<proteinExistence type="predicted"/>
<feature type="transmembrane region" description="Helical" evidence="5">
    <location>
        <begin position="91"/>
        <end position="110"/>
    </location>
</feature>
<keyword evidence="7" id="KW-0067">ATP-binding</keyword>
<dbReference type="SUPFAM" id="SSF55874">
    <property type="entry name" value="ATPase domain of HSP90 chaperone/DNA topoisomerase II/histidine kinase"/>
    <property type="match status" value="1"/>
</dbReference>
<keyword evidence="5" id="KW-1133">Transmembrane helix</keyword>
<dbReference type="Pfam" id="PF02518">
    <property type="entry name" value="HATPase_c"/>
    <property type="match status" value="1"/>
</dbReference>
<evidence type="ECO:0000256" key="5">
    <source>
        <dbReference type="SAM" id="Phobius"/>
    </source>
</evidence>
<dbReference type="GO" id="GO:0016301">
    <property type="term" value="F:kinase activity"/>
    <property type="evidence" value="ECO:0007669"/>
    <property type="project" value="UniProtKB-KW"/>
</dbReference>
<feature type="region of interest" description="Disordered" evidence="4">
    <location>
        <begin position="1"/>
        <end position="21"/>
    </location>
</feature>
<dbReference type="RefSeq" id="WP_348786801.1">
    <property type="nucleotide sequence ID" value="NZ_CP157390.1"/>
</dbReference>
<dbReference type="GO" id="GO:0005524">
    <property type="term" value="F:ATP binding"/>
    <property type="evidence" value="ECO:0007669"/>
    <property type="project" value="UniProtKB-KW"/>
</dbReference>
<keyword evidence="5" id="KW-0472">Membrane</keyword>
<feature type="domain" description="Histidine kinase/HSP90-like ATPase" evidence="6">
    <location>
        <begin position="318"/>
        <end position="409"/>
    </location>
</feature>
<gene>
    <name evidence="7" type="ORF">AAME72_12080</name>
</gene>
<evidence type="ECO:0000313" key="7">
    <source>
        <dbReference type="EMBL" id="XBM46822.1"/>
    </source>
</evidence>
<evidence type="ECO:0000256" key="3">
    <source>
        <dbReference type="ARBA" id="ARBA00023012"/>
    </source>
</evidence>
<dbReference type="CDD" id="cd16917">
    <property type="entry name" value="HATPase_UhpB-NarQ-NarX-like"/>
    <property type="match status" value="1"/>
</dbReference>
<dbReference type="PANTHER" id="PTHR24421">
    <property type="entry name" value="NITRATE/NITRITE SENSOR PROTEIN NARX-RELATED"/>
    <property type="match status" value="1"/>
</dbReference>
<accession>A0AAU7G6J1</accession>
<feature type="transmembrane region" description="Helical" evidence="5">
    <location>
        <begin position="36"/>
        <end position="57"/>
    </location>
</feature>
<sequence length="424" mass="44474">MSAPSAPRTVPGAPVEGAKPRNPLSRARIERIADRTVSAFGLVFGLQTIPTAIGQLHALVAPWGLVMFVAVFGGLAVTVVLAVFQRYVKTAMGILAVVYLIAIVTWPLLVADPGAFTADKPWVWFLCSVFTAFAAVAYPLWLAIAYTFITPVAYGIVRALPAGGGVGAELAGLDAVYAIILGGVILAIIAMMRQASTAVDVAQSQALAKYGNAVRQHATEVERVQVDAIVHDSVLTTLLSAASARTPEAKELAARMAADAIGHLHAAEASGPEDQSQVGLERLSDRLLTAANAFSSPFEVDSRDTELESLPVNVAEAVYSAAVQAMVNSTQHAGGPEVRRSLSIRGGADGSTVRIVVEDDGRGFTAEDVPAERLGLRVSIRERLAKVGGRAIVRSAPGEGTTVTIAWPAAERQAVSEREQERAG</sequence>
<reference evidence="7" key="1">
    <citation type="submission" date="2024-05" db="EMBL/GenBank/DDBJ databases">
        <title>The Natural Products Discovery Center: Release of the First 8490 Sequenced Strains for Exploring Actinobacteria Biosynthetic Diversity.</title>
        <authorList>
            <person name="Kalkreuter E."/>
            <person name="Kautsar S.A."/>
            <person name="Yang D."/>
            <person name="Bader C.D."/>
            <person name="Teijaro C.N."/>
            <person name="Fluegel L."/>
            <person name="Davis C.M."/>
            <person name="Simpson J.R."/>
            <person name="Lauterbach L."/>
            <person name="Steele A.D."/>
            <person name="Gui C."/>
            <person name="Meng S."/>
            <person name="Li G."/>
            <person name="Viehrig K."/>
            <person name="Ye F."/>
            <person name="Su P."/>
            <person name="Kiefer A.F."/>
            <person name="Nichols A."/>
            <person name="Cepeda A.J."/>
            <person name="Yan W."/>
            <person name="Fan B."/>
            <person name="Jiang Y."/>
            <person name="Adhikari A."/>
            <person name="Zheng C.-J."/>
            <person name="Schuster L."/>
            <person name="Cowan T.M."/>
            <person name="Smanski M.J."/>
            <person name="Chevrette M.G."/>
            <person name="de Carvalho L.P.S."/>
            <person name="Shen B."/>
        </authorList>
    </citation>
    <scope>NUCLEOTIDE SEQUENCE</scope>
    <source>
        <strain evidence="7">NPDC080035</strain>
    </source>
</reference>
<keyword evidence="7" id="KW-0547">Nucleotide-binding</keyword>
<dbReference type="PANTHER" id="PTHR24421:SF61">
    <property type="entry name" value="OXYGEN SENSOR HISTIDINE KINASE NREB"/>
    <property type="match status" value="1"/>
</dbReference>
<evidence type="ECO:0000259" key="6">
    <source>
        <dbReference type="Pfam" id="PF02518"/>
    </source>
</evidence>
<evidence type="ECO:0000256" key="4">
    <source>
        <dbReference type="SAM" id="MobiDB-lite"/>
    </source>
</evidence>
<dbReference type="AlphaFoldDB" id="A0AAU7G6J1"/>
<name>A0AAU7G6J1_9MICO</name>
<evidence type="ECO:0000256" key="2">
    <source>
        <dbReference type="ARBA" id="ARBA00022777"/>
    </source>
</evidence>
<dbReference type="Gene3D" id="3.30.565.10">
    <property type="entry name" value="Histidine kinase-like ATPase, C-terminal domain"/>
    <property type="match status" value="1"/>
</dbReference>
<keyword evidence="2" id="KW-0418">Kinase</keyword>
<keyword evidence="5" id="KW-0812">Transmembrane</keyword>
<feature type="transmembrane region" description="Helical" evidence="5">
    <location>
        <begin position="122"/>
        <end position="149"/>
    </location>
</feature>
<protein>
    <submittedName>
        <fullName evidence="7">ATP-binding protein</fullName>
    </submittedName>
</protein>
<feature type="transmembrane region" description="Helical" evidence="5">
    <location>
        <begin position="63"/>
        <end position="84"/>
    </location>
</feature>
<dbReference type="EMBL" id="CP157390">
    <property type="protein sequence ID" value="XBM46822.1"/>
    <property type="molecule type" value="Genomic_DNA"/>
</dbReference>